<sequence length="109" mass="12036">MLLSGFDPNKTNDQMDLFSEGGTPIHLAAIKGSLRVLALLLAHPNIHINSQQNPTRSTPLHLACRWGHTQVVQMLLNHGADRQLQDTDHLTPSQIAESFSEECLSLFPS</sequence>
<evidence type="ECO:0000256" key="3">
    <source>
        <dbReference type="PROSITE-ProRule" id="PRU00023"/>
    </source>
</evidence>
<dbReference type="Pfam" id="PF12796">
    <property type="entry name" value="Ank_2"/>
    <property type="match status" value="1"/>
</dbReference>
<organism evidence="4">
    <name type="scientific">Arcella intermedia</name>
    <dbReference type="NCBI Taxonomy" id="1963864"/>
    <lineage>
        <taxon>Eukaryota</taxon>
        <taxon>Amoebozoa</taxon>
        <taxon>Tubulinea</taxon>
        <taxon>Elardia</taxon>
        <taxon>Arcellinida</taxon>
        <taxon>Sphaerothecina</taxon>
        <taxon>Arcellidae</taxon>
        <taxon>Arcella</taxon>
    </lineage>
</organism>
<feature type="repeat" description="ANK" evidence="3">
    <location>
        <begin position="55"/>
        <end position="87"/>
    </location>
</feature>
<reference evidence="4" key="1">
    <citation type="journal article" date="2020" name="J. Eukaryot. Microbiol.">
        <title>De novo Sequencing, Assembly and Annotation of the Transcriptome for the Free-Living Testate Amoeba Arcella intermedia.</title>
        <authorList>
            <person name="Ribeiro G.M."/>
            <person name="Porfirio-Sousa A.L."/>
            <person name="Maurer-Alcala X.X."/>
            <person name="Katz L.A."/>
            <person name="Lahr D.J.G."/>
        </authorList>
    </citation>
    <scope>NUCLEOTIDE SEQUENCE</scope>
</reference>
<accession>A0A6B2LSE7</accession>
<dbReference type="PANTHER" id="PTHR24198">
    <property type="entry name" value="ANKYRIN REPEAT AND PROTEIN KINASE DOMAIN-CONTAINING PROTEIN"/>
    <property type="match status" value="1"/>
</dbReference>
<dbReference type="PROSITE" id="PS50088">
    <property type="entry name" value="ANK_REPEAT"/>
    <property type="match status" value="2"/>
</dbReference>
<feature type="repeat" description="ANK" evidence="3">
    <location>
        <begin position="20"/>
        <end position="41"/>
    </location>
</feature>
<keyword evidence="2 3" id="KW-0040">ANK repeat</keyword>
<dbReference type="SMART" id="SM00248">
    <property type="entry name" value="ANK"/>
    <property type="match status" value="2"/>
</dbReference>
<keyword evidence="1" id="KW-0677">Repeat</keyword>
<dbReference type="InterPro" id="IPR002110">
    <property type="entry name" value="Ankyrin_rpt"/>
</dbReference>
<evidence type="ECO:0000313" key="4">
    <source>
        <dbReference type="EMBL" id="NDV39994.1"/>
    </source>
</evidence>
<dbReference type="AlphaFoldDB" id="A0A6B2LSE7"/>
<dbReference type="PRINTS" id="PR01415">
    <property type="entry name" value="ANKYRIN"/>
</dbReference>
<evidence type="ECO:0000256" key="1">
    <source>
        <dbReference type="ARBA" id="ARBA00022737"/>
    </source>
</evidence>
<dbReference type="SUPFAM" id="SSF48403">
    <property type="entry name" value="Ankyrin repeat"/>
    <property type="match status" value="1"/>
</dbReference>
<name>A0A6B2LSE7_9EUKA</name>
<evidence type="ECO:0000256" key="2">
    <source>
        <dbReference type="ARBA" id="ARBA00023043"/>
    </source>
</evidence>
<dbReference type="InterPro" id="IPR036770">
    <property type="entry name" value="Ankyrin_rpt-contain_sf"/>
</dbReference>
<dbReference type="EMBL" id="GIBP01011025">
    <property type="protein sequence ID" value="NDV39994.1"/>
    <property type="molecule type" value="Transcribed_RNA"/>
</dbReference>
<dbReference type="PANTHER" id="PTHR24198:SF165">
    <property type="entry name" value="ANKYRIN REPEAT-CONTAINING PROTEIN-RELATED"/>
    <property type="match status" value="1"/>
</dbReference>
<proteinExistence type="predicted"/>
<dbReference type="Gene3D" id="1.25.40.20">
    <property type="entry name" value="Ankyrin repeat-containing domain"/>
    <property type="match status" value="1"/>
</dbReference>
<protein>
    <submittedName>
        <fullName evidence="4">Uncharacterized protein</fullName>
    </submittedName>
</protein>
<dbReference type="PROSITE" id="PS50297">
    <property type="entry name" value="ANK_REP_REGION"/>
    <property type="match status" value="2"/>
</dbReference>